<dbReference type="EC" id="3.1.3.16" evidence="4"/>
<evidence type="ECO:0000313" key="14">
    <source>
        <dbReference type="EnsemblPlants" id="Bra014405.1-P"/>
    </source>
</evidence>
<evidence type="ECO:0000256" key="1">
    <source>
        <dbReference type="ARBA" id="ARBA00001936"/>
    </source>
</evidence>
<dbReference type="PANTHER" id="PTHR13832:SF165">
    <property type="entry name" value="PROTEIN PHOSPHATASE 2C 49-RELATED"/>
    <property type="match status" value="1"/>
</dbReference>
<keyword evidence="8 12" id="KW-0904">Protein phosphatase</keyword>
<evidence type="ECO:0000256" key="10">
    <source>
        <dbReference type="ARBA" id="ARBA00047761"/>
    </source>
</evidence>
<proteinExistence type="inferred from homology"/>
<evidence type="ECO:0000256" key="9">
    <source>
        <dbReference type="ARBA" id="ARBA00023211"/>
    </source>
</evidence>
<dbReference type="InterPro" id="IPR000222">
    <property type="entry name" value="PP2C_BS"/>
</dbReference>
<dbReference type="GO" id="GO:0046872">
    <property type="term" value="F:metal ion binding"/>
    <property type="evidence" value="ECO:0007669"/>
    <property type="project" value="UniProtKB-KW"/>
</dbReference>
<dbReference type="EnsemblPlants" id="Bra014405.1">
    <property type="protein sequence ID" value="Bra014405.1-P"/>
    <property type="gene ID" value="Bra014405"/>
</dbReference>
<evidence type="ECO:0000256" key="7">
    <source>
        <dbReference type="ARBA" id="ARBA00022842"/>
    </source>
</evidence>
<evidence type="ECO:0000313" key="15">
    <source>
        <dbReference type="Proteomes" id="UP000011750"/>
    </source>
</evidence>
<dbReference type="Proteomes" id="UP000011750">
    <property type="component" value="Chromosome A04"/>
</dbReference>
<accession>M4DD37</accession>
<comment type="catalytic activity">
    <reaction evidence="11">
        <text>O-phospho-L-threonyl-[protein] + H2O = L-threonyl-[protein] + phosphate</text>
        <dbReference type="Rhea" id="RHEA:47004"/>
        <dbReference type="Rhea" id="RHEA-COMP:11060"/>
        <dbReference type="Rhea" id="RHEA-COMP:11605"/>
        <dbReference type="ChEBI" id="CHEBI:15377"/>
        <dbReference type="ChEBI" id="CHEBI:30013"/>
        <dbReference type="ChEBI" id="CHEBI:43474"/>
        <dbReference type="ChEBI" id="CHEBI:61977"/>
        <dbReference type="EC" id="3.1.3.16"/>
    </reaction>
</comment>
<dbReference type="HOGENOM" id="CLU_585768_0_0_1"/>
<dbReference type="FunFam" id="3.60.40.10:FF:000004">
    <property type="entry name" value="Probable protein phosphatase 2C 22"/>
    <property type="match status" value="1"/>
</dbReference>
<reference evidence="14 15" key="1">
    <citation type="journal article" date="2011" name="Nat. Genet.">
        <title>The genome of the mesopolyploid crop species Brassica rapa.</title>
        <authorList>
            <consortium name="Brassica rapa Genome Sequencing Project Consortium"/>
            <person name="Wang X."/>
            <person name="Wang H."/>
            <person name="Wang J."/>
            <person name="Sun R."/>
            <person name="Wu J."/>
            <person name="Liu S."/>
            <person name="Bai Y."/>
            <person name="Mun J.H."/>
            <person name="Bancroft I."/>
            <person name="Cheng F."/>
            <person name="Huang S."/>
            <person name="Li X."/>
            <person name="Hua W."/>
            <person name="Wang J."/>
            <person name="Wang X."/>
            <person name="Freeling M."/>
            <person name="Pires J.C."/>
            <person name="Paterson A.H."/>
            <person name="Chalhoub B."/>
            <person name="Wang B."/>
            <person name="Hayward A."/>
            <person name="Sharpe A.G."/>
            <person name="Park B.S."/>
            <person name="Weisshaar B."/>
            <person name="Liu B."/>
            <person name="Li B."/>
            <person name="Liu B."/>
            <person name="Tong C."/>
            <person name="Song C."/>
            <person name="Duran C."/>
            <person name="Peng C."/>
            <person name="Geng C."/>
            <person name="Koh C."/>
            <person name="Lin C."/>
            <person name="Edwards D."/>
            <person name="Mu D."/>
            <person name="Shen D."/>
            <person name="Soumpourou E."/>
            <person name="Li F."/>
            <person name="Fraser F."/>
            <person name="Conant G."/>
            <person name="Lassalle G."/>
            <person name="King G.J."/>
            <person name="Bonnema G."/>
            <person name="Tang H."/>
            <person name="Wang H."/>
            <person name="Belcram H."/>
            <person name="Zhou H."/>
            <person name="Hirakawa H."/>
            <person name="Abe H."/>
            <person name="Guo H."/>
            <person name="Wang H."/>
            <person name="Jin H."/>
            <person name="Parkin I.A."/>
            <person name="Batley J."/>
            <person name="Kim J.S."/>
            <person name="Just J."/>
            <person name="Li J."/>
            <person name="Xu J."/>
            <person name="Deng J."/>
            <person name="Kim J.A."/>
            <person name="Li J."/>
            <person name="Yu J."/>
            <person name="Meng J."/>
            <person name="Wang J."/>
            <person name="Min J."/>
            <person name="Poulain J."/>
            <person name="Wang J."/>
            <person name="Hatakeyama K."/>
            <person name="Wu K."/>
            <person name="Wang L."/>
            <person name="Fang L."/>
            <person name="Trick M."/>
            <person name="Links M.G."/>
            <person name="Zhao M."/>
            <person name="Jin M."/>
            <person name="Ramchiary N."/>
            <person name="Drou N."/>
            <person name="Berkman P.J."/>
            <person name="Cai Q."/>
            <person name="Huang Q."/>
            <person name="Li R."/>
            <person name="Tabata S."/>
            <person name="Cheng S."/>
            <person name="Zhang S."/>
            <person name="Zhang S."/>
            <person name="Huang S."/>
            <person name="Sato S."/>
            <person name="Sun S."/>
            <person name="Kwon S.J."/>
            <person name="Choi S.R."/>
            <person name="Lee T.H."/>
            <person name="Fan W."/>
            <person name="Zhao X."/>
            <person name="Tan X."/>
            <person name="Xu X."/>
            <person name="Wang Y."/>
            <person name="Qiu Y."/>
            <person name="Yin Y."/>
            <person name="Li Y."/>
            <person name="Du Y."/>
            <person name="Liao Y."/>
            <person name="Lim Y."/>
            <person name="Narusaka Y."/>
            <person name="Wang Y."/>
            <person name="Wang Z."/>
            <person name="Li Z."/>
            <person name="Wang Z."/>
            <person name="Xiong Z."/>
            <person name="Zhang Z."/>
        </authorList>
    </citation>
    <scope>NUCLEOTIDE SEQUENCE [LARGE SCALE GENOMIC DNA]</scope>
    <source>
        <strain evidence="14 15">cv. Chiifu-401-42</strain>
    </source>
</reference>
<evidence type="ECO:0000256" key="8">
    <source>
        <dbReference type="ARBA" id="ARBA00022912"/>
    </source>
</evidence>
<dbReference type="SMART" id="SM00332">
    <property type="entry name" value="PP2Cc"/>
    <property type="match status" value="1"/>
</dbReference>
<evidence type="ECO:0000256" key="12">
    <source>
        <dbReference type="RuleBase" id="RU003465"/>
    </source>
</evidence>
<comment type="catalytic activity">
    <reaction evidence="10">
        <text>O-phospho-L-seryl-[protein] + H2O = L-seryl-[protein] + phosphate</text>
        <dbReference type="Rhea" id="RHEA:20629"/>
        <dbReference type="Rhea" id="RHEA-COMP:9863"/>
        <dbReference type="Rhea" id="RHEA-COMP:11604"/>
        <dbReference type="ChEBI" id="CHEBI:15377"/>
        <dbReference type="ChEBI" id="CHEBI:29999"/>
        <dbReference type="ChEBI" id="CHEBI:43474"/>
        <dbReference type="ChEBI" id="CHEBI:83421"/>
        <dbReference type="EC" id="3.1.3.16"/>
    </reaction>
</comment>
<dbReference type="PROSITE" id="PS51746">
    <property type="entry name" value="PPM_2"/>
    <property type="match status" value="1"/>
</dbReference>
<dbReference type="Pfam" id="PF00481">
    <property type="entry name" value="PP2C"/>
    <property type="match status" value="1"/>
</dbReference>
<sequence>MEDEHICVDDLSSQVSCLSQLPNPSAFYAVFDGHGGSEAATYVKQNAIRLFFEDEKFPQTSEVNNSVYVEEVRSSLRNAFLQADLALAEDCSISSSSGTTALAALISGRLLMVANAGDCRAVLCRKGRAIEMSHDHRPINLLERRRVEKSGGVFEDGYLNGELSVTRALGDWDMKRTPRGSSKSPLISEPEIKQTTLTEDDEFLVMACDGIWDVLTSQEAVSIVKRGLNRHDDPGRCARELVMEALRLNTFDNLTAVVVSFVTGERVVPLEKKRCFGLTPEAFRSLRIFRPDELSALISSFKPSHRTAGLIFSLRSIATSDLLLHHLSVPVTDSSILDSLCFPSSPSPSIIAAPLTVLYFGLICKEVAKVVPAQTLAATNLADQELTETMQKLLIVMQRLDDKIGLMLESDGELFNRSMSSKLISGDSDFFANLVCFHFSSLCSQSISAIEFPSRLWDPFIISCNSG</sequence>
<reference evidence="14" key="3">
    <citation type="submission" date="2023-03" db="UniProtKB">
        <authorList>
            <consortium name="EnsemblPlants"/>
        </authorList>
    </citation>
    <scope>IDENTIFICATION</scope>
    <source>
        <strain evidence="14">cv. Chiifu-401-42</strain>
    </source>
</reference>
<keyword evidence="15" id="KW-1185">Reference proteome</keyword>
<keyword evidence="9" id="KW-0464">Manganese</keyword>
<dbReference type="GO" id="GO:0004722">
    <property type="term" value="F:protein serine/threonine phosphatase activity"/>
    <property type="evidence" value="ECO:0000318"/>
    <property type="project" value="GO_Central"/>
</dbReference>
<evidence type="ECO:0000256" key="5">
    <source>
        <dbReference type="ARBA" id="ARBA00022723"/>
    </source>
</evidence>
<evidence type="ECO:0000259" key="13">
    <source>
        <dbReference type="PROSITE" id="PS51746"/>
    </source>
</evidence>
<name>M4DD37_BRACM</name>
<organism evidence="14 15">
    <name type="scientific">Brassica campestris</name>
    <name type="common">Field mustard</name>
    <dbReference type="NCBI Taxonomy" id="3711"/>
    <lineage>
        <taxon>Eukaryota</taxon>
        <taxon>Viridiplantae</taxon>
        <taxon>Streptophyta</taxon>
        <taxon>Embryophyta</taxon>
        <taxon>Tracheophyta</taxon>
        <taxon>Spermatophyta</taxon>
        <taxon>Magnoliopsida</taxon>
        <taxon>eudicotyledons</taxon>
        <taxon>Gunneridae</taxon>
        <taxon>Pentapetalae</taxon>
        <taxon>rosids</taxon>
        <taxon>malvids</taxon>
        <taxon>Brassicales</taxon>
        <taxon>Brassicaceae</taxon>
        <taxon>Brassiceae</taxon>
        <taxon>Brassica</taxon>
    </lineage>
</organism>
<keyword evidence="6 12" id="KW-0378">Hydrolase</keyword>
<evidence type="ECO:0000256" key="6">
    <source>
        <dbReference type="ARBA" id="ARBA00022801"/>
    </source>
</evidence>
<dbReference type="InParanoid" id="M4DD37"/>
<dbReference type="InterPro" id="IPR015655">
    <property type="entry name" value="PP2C"/>
</dbReference>
<dbReference type="CDD" id="cd00143">
    <property type="entry name" value="PP2Cc"/>
    <property type="match status" value="1"/>
</dbReference>
<keyword evidence="7" id="KW-0460">Magnesium</keyword>
<dbReference type="eggNOG" id="KOG2469">
    <property type="taxonomic scope" value="Eukaryota"/>
</dbReference>
<dbReference type="GO" id="GO:0005737">
    <property type="term" value="C:cytoplasm"/>
    <property type="evidence" value="ECO:0007669"/>
    <property type="project" value="UniProtKB-ARBA"/>
</dbReference>
<evidence type="ECO:0000256" key="3">
    <source>
        <dbReference type="ARBA" id="ARBA00006702"/>
    </source>
</evidence>
<dbReference type="SUPFAM" id="SSF81606">
    <property type="entry name" value="PP2C-like"/>
    <property type="match status" value="1"/>
</dbReference>
<dbReference type="PANTHER" id="PTHR13832">
    <property type="entry name" value="PROTEIN PHOSPHATASE 2C"/>
    <property type="match status" value="1"/>
</dbReference>
<reference evidence="14 15" key="2">
    <citation type="journal article" date="2018" name="Hortic Res">
        <title>Improved Brassica rapa reference genome by single-molecule sequencing and chromosome conformation capture technologies.</title>
        <authorList>
            <person name="Zhang L."/>
            <person name="Cai X."/>
            <person name="Wu J."/>
            <person name="Liu M."/>
            <person name="Grob S."/>
            <person name="Cheng F."/>
            <person name="Liang J."/>
            <person name="Cai C."/>
            <person name="Liu Z."/>
            <person name="Liu B."/>
            <person name="Wang F."/>
            <person name="Li S."/>
            <person name="Liu F."/>
            <person name="Li X."/>
            <person name="Cheng L."/>
            <person name="Yang W."/>
            <person name="Li M.H."/>
            <person name="Grossniklaus U."/>
            <person name="Zheng H."/>
            <person name="Wang X."/>
        </authorList>
    </citation>
    <scope>NUCLEOTIDE SEQUENCE [LARGE SCALE GENOMIC DNA]</scope>
    <source>
        <strain evidence="14 15">cv. Chiifu-401-42</strain>
    </source>
</reference>
<dbReference type="GO" id="GO:0005634">
    <property type="term" value="C:nucleus"/>
    <property type="evidence" value="ECO:0007669"/>
    <property type="project" value="UniProtKB-ARBA"/>
</dbReference>
<dbReference type="Gene3D" id="3.60.40.10">
    <property type="entry name" value="PPM-type phosphatase domain"/>
    <property type="match status" value="1"/>
</dbReference>
<dbReference type="AlphaFoldDB" id="M4DD37"/>
<comment type="cofactor">
    <cofactor evidence="1">
        <name>Mn(2+)</name>
        <dbReference type="ChEBI" id="CHEBI:29035"/>
    </cofactor>
</comment>
<evidence type="ECO:0000256" key="11">
    <source>
        <dbReference type="ARBA" id="ARBA00048336"/>
    </source>
</evidence>
<feature type="domain" description="PPM-type phosphatase" evidence="13">
    <location>
        <begin position="1"/>
        <end position="261"/>
    </location>
</feature>
<dbReference type="SMART" id="SM00331">
    <property type="entry name" value="PP2C_SIG"/>
    <property type="match status" value="1"/>
</dbReference>
<evidence type="ECO:0000256" key="2">
    <source>
        <dbReference type="ARBA" id="ARBA00001946"/>
    </source>
</evidence>
<protein>
    <recommendedName>
        <fullName evidence="4">protein-serine/threonine phosphatase</fullName>
        <ecNumber evidence="4">3.1.3.16</ecNumber>
    </recommendedName>
</protein>
<keyword evidence="5" id="KW-0479">Metal-binding</keyword>
<comment type="cofactor">
    <cofactor evidence="2">
        <name>Mg(2+)</name>
        <dbReference type="ChEBI" id="CHEBI:18420"/>
    </cofactor>
</comment>
<evidence type="ECO:0000256" key="4">
    <source>
        <dbReference type="ARBA" id="ARBA00013081"/>
    </source>
</evidence>
<comment type="similarity">
    <text evidence="3 12">Belongs to the PP2C family.</text>
</comment>
<dbReference type="Gramene" id="Bra014405.1">
    <property type="protein sequence ID" value="Bra014405.1-P"/>
    <property type="gene ID" value="Bra014405"/>
</dbReference>
<dbReference type="eggNOG" id="KOG0698">
    <property type="taxonomic scope" value="Eukaryota"/>
</dbReference>
<dbReference type="PROSITE" id="PS01032">
    <property type="entry name" value="PPM_1"/>
    <property type="match status" value="1"/>
</dbReference>
<dbReference type="InterPro" id="IPR036457">
    <property type="entry name" value="PPM-type-like_dom_sf"/>
</dbReference>
<dbReference type="GO" id="GO:0007165">
    <property type="term" value="P:signal transduction"/>
    <property type="evidence" value="ECO:0000318"/>
    <property type="project" value="GO_Central"/>
</dbReference>
<dbReference type="InterPro" id="IPR001932">
    <property type="entry name" value="PPM-type_phosphatase-like_dom"/>
</dbReference>
<dbReference type="STRING" id="51351.M4DD37"/>
<dbReference type="OMA" id="DPGRCAR"/>